<reference evidence="5 6" key="1">
    <citation type="journal article" date="2013" name="ISME J.">
        <title>Metabolic model for the filamentous 'Candidatus Microthrix parvicella' based on genomic and metagenomic analyses.</title>
        <authorList>
            <person name="Jon McIlroy S."/>
            <person name="Kristiansen R."/>
            <person name="Albertsen M."/>
            <person name="Michael Karst S."/>
            <person name="Rossetti S."/>
            <person name="Lund Nielsen J."/>
            <person name="Tandoi V."/>
            <person name="James Seviour R."/>
            <person name="Nielsen P.H."/>
        </authorList>
    </citation>
    <scope>NUCLEOTIDE SEQUENCE [LARGE SCALE GENOMIC DNA]</scope>
    <source>
        <strain evidence="5 6">RN1</strain>
    </source>
</reference>
<dbReference type="HOGENOM" id="CLU_258683_0_0_11"/>
<dbReference type="GO" id="GO:0004016">
    <property type="term" value="F:adenylate cyclase activity"/>
    <property type="evidence" value="ECO:0007669"/>
    <property type="project" value="UniProtKB-EC"/>
</dbReference>
<feature type="domain" description="Guanylate cyclase" evidence="4">
    <location>
        <begin position="14"/>
        <end position="140"/>
    </location>
</feature>
<evidence type="ECO:0000256" key="3">
    <source>
        <dbReference type="SAM" id="MobiDB-lite"/>
    </source>
</evidence>
<dbReference type="SUPFAM" id="SSF52540">
    <property type="entry name" value="P-loop containing nucleoside triphosphate hydrolases"/>
    <property type="match status" value="1"/>
</dbReference>
<feature type="region of interest" description="Disordered" evidence="3">
    <location>
        <begin position="1096"/>
        <end position="1197"/>
    </location>
</feature>
<accession>R4Z2E1</accession>
<feature type="compositionally biased region" description="Low complexity" evidence="3">
    <location>
        <begin position="1113"/>
        <end position="1125"/>
    </location>
</feature>
<keyword evidence="1" id="KW-0547">Nucleotide-binding</keyword>
<dbReference type="InterPro" id="IPR001054">
    <property type="entry name" value="A/G_cyclase"/>
</dbReference>
<dbReference type="InterPro" id="IPR027417">
    <property type="entry name" value="P-loop_NTPase"/>
</dbReference>
<evidence type="ECO:0000313" key="6">
    <source>
        <dbReference type="Proteomes" id="UP000018291"/>
    </source>
</evidence>
<dbReference type="SUPFAM" id="SSF48452">
    <property type="entry name" value="TPR-like"/>
    <property type="match status" value="1"/>
</dbReference>
<dbReference type="Pfam" id="PF00211">
    <property type="entry name" value="Guanylate_cyc"/>
    <property type="match status" value="1"/>
</dbReference>
<sequence>MPLGVPTEERRVVSVLFADLVGFTGLSERLDPEQVKHLVDGAFERLVQDVVSFGGRVDKIVGDAIVALFGAPLAHEDDAERAVRAALRMQESLADFAAETGVEVRMRVGVNTGEVLVGALRAGGDYTAMGDVVNLASRLQTSADPGSVLVGEPTRLVTEDTIAYESRGRLVVRGRDQPVEAHRALEPIARPGERPWSPRVPLVGRHSEISLLGDALTGSIDRSRALVMLLSGDAGVGKSRLADELAHRAAGLNGARVFTGRFIPYGEANQFSAIAEVLRQGLSLSEDADEDETRQATVASVNDLLDPVVDGNDLDGVVNGLLHLLGHDSPLRGTDPGRARVEATRALVSYMSASIRRGPIVVRLTDLHWGDDSVLALIDEMVERLAAHPLVVLATARRSLARRWSPRAGRHDLLMMNLDPLGADDAQLLLRRLTRDRELTEDVAAEFLERSGGNPLFLEELVRFVRRQDGGRESAADGLGERLEGLRSIPELPDTLRGLLSARMDALTGPEVEVVEDAAVWGPTGSLLVLEEMGRARGVDAGLVSTTVRRLAEKEVLVLDGVDWCFRNDVLREVAYGRLTKTERLRRHSDVATYLGGLAEGRDADDGLVEAVARHFTEAALLQRGLLESDQVGPQLDDAALAWTEDAAARAEAAANWLLADRLFGRALEVLDDSDDERRLAYLLGRAGARLQRWAINEAGADLDEADSLTGGRPVAQARVDLLRSDLERRRGRFERAGRLAGEALEALVGVGATAELAEAYRMQAMIRLFSGAVADAEQPATQALDLYHRLGNPQGEAWATQHLAWIAFMLGRIEEGERRIEASVRMFEAVGDRTGMMWSLGLEANLLFHNGFAEAAAEVAEVVLEEARLSDNAWAEGMMVSVLAQVDLWRGATDVALTGAERAVELLGPLGDPFGLTQARMLLGRALVMAGRVQAGLAELDRATRENGDKLTNQFVTKAVVDSLIGDLSAGAARQLLGDPPAVRNIGSLEVVTAAALALICDGADEEARSELLVFSVAESGTGAGAALGGDRGLAPWRRDLDLLRSGQHRRRMARGEAAWDGGGDRGLMLEVDPTERLDGGEGADTWDDVRRVSAQMERPPSWSLHLSNLSPTTGADPATADAAVEPGTPFPPDEPLLAVAGPAHPDDVGPDDSADPGARSGEDAGVGEGDGGGAGDVEAASDPTDGPGESSETGGVLPELAAAASRYPALGAVAALAEAVGDQPERSEVLERLVLASQRATYHDRALALLSVAVAAARTDRPTDAIVAIEGARAQVGATGDRLAGAIVALGSAQIATSVGDDRAEDWVRSAEVAWEDLAVKPKGWRRLWRRVLP</sequence>
<dbReference type="Gene3D" id="1.25.40.10">
    <property type="entry name" value="Tetratricopeptide repeat domain"/>
    <property type="match status" value="1"/>
</dbReference>
<dbReference type="OrthoDB" id="5476461at2"/>
<evidence type="ECO:0000313" key="5">
    <source>
        <dbReference type="EMBL" id="CCM65119.1"/>
    </source>
</evidence>
<evidence type="ECO:0000256" key="1">
    <source>
        <dbReference type="ARBA" id="ARBA00022741"/>
    </source>
</evidence>
<dbReference type="EC" id="4.6.1.1" evidence="5"/>
<dbReference type="InterPro" id="IPR029787">
    <property type="entry name" value="Nucleotide_cyclase"/>
</dbReference>
<protein>
    <submittedName>
        <fullName evidence="5">Putative Adenylate cyclase</fullName>
        <ecNumber evidence="5">4.6.1.1</ecNumber>
    </submittedName>
</protein>
<dbReference type="PANTHER" id="PTHR16305:SF28">
    <property type="entry name" value="GUANYLATE CYCLASE DOMAIN-CONTAINING PROTEIN"/>
    <property type="match status" value="1"/>
</dbReference>
<evidence type="ECO:0000259" key="4">
    <source>
        <dbReference type="PROSITE" id="PS50125"/>
    </source>
</evidence>
<keyword evidence="6" id="KW-1185">Reference proteome</keyword>
<keyword evidence="5" id="KW-0456">Lyase</keyword>
<dbReference type="GO" id="GO:0005737">
    <property type="term" value="C:cytoplasm"/>
    <property type="evidence" value="ECO:0007669"/>
    <property type="project" value="TreeGrafter"/>
</dbReference>
<dbReference type="eggNOG" id="COG3899">
    <property type="taxonomic scope" value="Bacteria"/>
</dbReference>
<dbReference type="InterPro" id="IPR041664">
    <property type="entry name" value="AAA_16"/>
</dbReference>
<keyword evidence="2" id="KW-0067">ATP-binding</keyword>
<dbReference type="SMART" id="SM00044">
    <property type="entry name" value="CYCc"/>
    <property type="match status" value="1"/>
</dbReference>
<dbReference type="eggNOG" id="COG0457">
    <property type="taxonomic scope" value="Bacteria"/>
</dbReference>
<comment type="caution">
    <text evidence="5">The sequence shown here is derived from an EMBL/GenBank/DDBJ whole genome shotgun (WGS) entry which is preliminary data.</text>
</comment>
<dbReference type="GO" id="GO:0035556">
    <property type="term" value="P:intracellular signal transduction"/>
    <property type="evidence" value="ECO:0007669"/>
    <property type="project" value="InterPro"/>
</dbReference>
<dbReference type="GO" id="GO:0005524">
    <property type="term" value="F:ATP binding"/>
    <property type="evidence" value="ECO:0007669"/>
    <property type="project" value="UniProtKB-KW"/>
</dbReference>
<proteinExistence type="predicted"/>
<dbReference type="PANTHER" id="PTHR16305">
    <property type="entry name" value="TESTICULAR SOLUBLE ADENYLYL CYCLASE"/>
    <property type="match status" value="1"/>
</dbReference>
<evidence type="ECO:0000256" key="2">
    <source>
        <dbReference type="ARBA" id="ARBA00022840"/>
    </source>
</evidence>
<dbReference type="Pfam" id="PF13191">
    <property type="entry name" value="AAA_16"/>
    <property type="match status" value="1"/>
</dbReference>
<dbReference type="GO" id="GO:0009190">
    <property type="term" value="P:cyclic nucleotide biosynthetic process"/>
    <property type="evidence" value="ECO:0007669"/>
    <property type="project" value="InterPro"/>
</dbReference>
<dbReference type="InterPro" id="IPR011990">
    <property type="entry name" value="TPR-like_helical_dom_sf"/>
</dbReference>
<dbReference type="PROSITE" id="PS50125">
    <property type="entry name" value="GUANYLATE_CYCLASE_2"/>
    <property type="match status" value="1"/>
</dbReference>
<dbReference type="Proteomes" id="UP000018291">
    <property type="component" value="Unassembled WGS sequence"/>
</dbReference>
<dbReference type="EMBL" id="CANL01000056">
    <property type="protein sequence ID" value="CCM65119.1"/>
    <property type="molecule type" value="Genomic_DNA"/>
</dbReference>
<dbReference type="SUPFAM" id="SSF55073">
    <property type="entry name" value="Nucleotide cyclase"/>
    <property type="match status" value="1"/>
</dbReference>
<dbReference type="eggNOG" id="COG2114">
    <property type="taxonomic scope" value="Bacteria"/>
</dbReference>
<dbReference type="CDD" id="cd07302">
    <property type="entry name" value="CHD"/>
    <property type="match status" value="1"/>
</dbReference>
<name>R4Z2E1_9ACTN</name>
<organism evidence="5 6">
    <name type="scientific">Candidatus Neomicrothrix parvicella RN1</name>
    <dbReference type="NCBI Taxonomy" id="1229780"/>
    <lineage>
        <taxon>Bacteria</taxon>
        <taxon>Bacillati</taxon>
        <taxon>Actinomycetota</taxon>
        <taxon>Acidimicrobiia</taxon>
        <taxon>Acidimicrobiales</taxon>
        <taxon>Microthrixaceae</taxon>
        <taxon>Candidatus Neomicrothrix</taxon>
    </lineage>
</organism>
<dbReference type="STRING" id="1229780.BN381_60023"/>
<feature type="compositionally biased region" description="Gly residues" evidence="3">
    <location>
        <begin position="1166"/>
        <end position="1177"/>
    </location>
</feature>
<gene>
    <name evidence="5" type="ORF">BN381_60023</name>
</gene>
<dbReference type="Gene3D" id="3.30.70.1230">
    <property type="entry name" value="Nucleotide cyclase"/>
    <property type="match status" value="1"/>
</dbReference>